<proteinExistence type="predicted"/>
<dbReference type="InterPro" id="IPR008979">
    <property type="entry name" value="Galactose-bd-like_sf"/>
</dbReference>
<feature type="domain" description="EGF-like" evidence="19">
    <location>
        <begin position="2557"/>
        <end position="2594"/>
    </location>
</feature>
<evidence type="ECO:0000256" key="10">
    <source>
        <dbReference type="ARBA" id="ARBA00023157"/>
    </source>
</evidence>
<dbReference type="Gene3D" id="2.10.50.10">
    <property type="entry name" value="Tumor Necrosis Factor Receptor, subunit A, domain 2"/>
    <property type="match status" value="6"/>
</dbReference>
<feature type="domain" description="EGF-like" evidence="19">
    <location>
        <begin position="2098"/>
        <end position="2134"/>
    </location>
</feature>
<dbReference type="Pfam" id="PF07645">
    <property type="entry name" value="EGF_CA"/>
    <property type="match status" value="2"/>
</dbReference>
<feature type="domain" description="EGF-like" evidence="19">
    <location>
        <begin position="784"/>
        <end position="824"/>
    </location>
</feature>
<dbReference type="SMART" id="SM00231">
    <property type="entry name" value="FA58C"/>
    <property type="match status" value="1"/>
</dbReference>
<evidence type="ECO:0000313" key="23">
    <source>
        <dbReference type="EMBL" id="EJD73921.1"/>
    </source>
</evidence>
<dbReference type="FunFam" id="2.10.25.10:FF:000095">
    <property type="entry name" value="Notch, isoform B"/>
    <property type="match status" value="1"/>
</dbReference>
<dbReference type="PROSITE" id="PS01186">
    <property type="entry name" value="EGF_2"/>
    <property type="match status" value="11"/>
</dbReference>
<dbReference type="PROSITE" id="PS50825">
    <property type="entry name" value="HYR"/>
    <property type="match status" value="3"/>
</dbReference>
<feature type="domain" description="CUB" evidence="17">
    <location>
        <begin position="429"/>
        <end position="543"/>
    </location>
</feature>
<feature type="disulfide bond" evidence="13">
    <location>
        <begin position="2584"/>
        <end position="2593"/>
    </location>
</feature>
<dbReference type="Pfam" id="PF02494">
    <property type="entry name" value="HYR"/>
    <property type="match status" value="3"/>
</dbReference>
<dbReference type="Pfam" id="PF13385">
    <property type="entry name" value="Laminin_G_3"/>
    <property type="match status" value="1"/>
</dbReference>
<comment type="caution">
    <text evidence="13">Lacks conserved residue(s) required for the propagation of feature annotation.</text>
</comment>
<dbReference type="InterPro" id="IPR000152">
    <property type="entry name" value="EGF-type_Asp/Asn_hydroxyl_site"/>
</dbReference>
<feature type="transmembrane region" description="Helical" evidence="16">
    <location>
        <begin position="3539"/>
        <end position="3563"/>
    </location>
</feature>
<dbReference type="Pfam" id="PF12661">
    <property type="entry name" value="hEGF"/>
    <property type="match status" value="3"/>
</dbReference>
<feature type="disulfide bond" evidence="13">
    <location>
        <begin position="3433"/>
        <end position="3443"/>
    </location>
</feature>
<dbReference type="RefSeq" id="XP_020304866.1">
    <property type="nucleotide sequence ID" value="XM_020451356.1"/>
</dbReference>
<keyword evidence="2 13" id="KW-0245">EGF-like domain</keyword>
<dbReference type="OMA" id="CPPDMWV"/>
<feature type="domain" description="EGF-like" evidence="19">
    <location>
        <begin position="2596"/>
        <end position="2632"/>
    </location>
</feature>
<feature type="domain" description="EGF-like" evidence="19">
    <location>
        <begin position="2443"/>
        <end position="2479"/>
    </location>
</feature>
<dbReference type="Pfam" id="PF00754">
    <property type="entry name" value="F5_F8_type_C"/>
    <property type="match status" value="1"/>
</dbReference>
<dbReference type="OrthoDB" id="430340at2759"/>
<feature type="disulfide bond" evidence="14">
    <location>
        <begin position="160"/>
        <end position="172"/>
    </location>
</feature>
<keyword evidence="6" id="KW-0677">Repeat</keyword>
<evidence type="ECO:0000259" key="19">
    <source>
        <dbReference type="PROSITE" id="PS50026"/>
    </source>
</evidence>
<feature type="disulfide bond" evidence="14">
    <location>
        <begin position="167"/>
        <end position="185"/>
    </location>
</feature>
<feature type="disulfide bond" evidence="13">
    <location>
        <begin position="2314"/>
        <end position="2323"/>
    </location>
</feature>
<dbReference type="InterPro" id="IPR002172">
    <property type="entry name" value="LDrepeatLR_classA_rpt"/>
</dbReference>
<dbReference type="InterPro" id="IPR000436">
    <property type="entry name" value="Sushi_SCR_CCP_dom"/>
</dbReference>
<dbReference type="InParanoid" id="A0A1S0UEQ2"/>
<dbReference type="Gene3D" id="2.60.120.290">
    <property type="entry name" value="Spermadhesin, CUB domain"/>
    <property type="match status" value="3"/>
</dbReference>
<dbReference type="SUPFAM" id="SSF57196">
    <property type="entry name" value="EGF/Laminin"/>
    <property type="match status" value="8"/>
</dbReference>
<dbReference type="Gene3D" id="3.10.100.10">
    <property type="entry name" value="Mannose-Binding Protein A, subunit A"/>
    <property type="match status" value="1"/>
</dbReference>
<feature type="disulfide bond" evidence="13">
    <location>
        <begin position="2412"/>
        <end position="2429"/>
    </location>
</feature>
<dbReference type="PANTHER" id="PTHR45836">
    <property type="entry name" value="SLIT HOMOLOG"/>
    <property type="match status" value="1"/>
</dbReference>
<dbReference type="PROSITE" id="PS50041">
    <property type="entry name" value="C_TYPE_LECTIN_2"/>
    <property type="match status" value="1"/>
</dbReference>
<dbReference type="GeneID" id="9944282"/>
<evidence type="ECO:0000256" key="13">
    <source>
        <dbReference type="PROSITE-ProRule" id="PRU00076"/>
    </source>
</evidence>
<evidence type="ECO:0000256" key="7">
    <source>
        <dbReference type="ARBA" id="ARBA00022837"/>
    </source>
</evidence>
<feature type="domain" description="EGF-like" evidence="19">
    <location>
        <begin position="2289"/>
        <end position="2324"/>
    </location>
</feature>
<feature type="disulfide bond" evidence="13">
    <location>
        <begin position="2086"/>
        <end position="2095"/>
    </location>
</feature>
<feature type="domain" description="Sushi" evidence="22">
    <location>
        <begin position="542"/>
        <end position="604"/>
    </location>
</feature>
<dbReference type="InterPro" id="IPR018097">
    <property type="entry name" value="EGF_Ca-bd_CS"/>
</dbReference>
<feature type="domain" description="Sushi" evidence="22">
    <location>
        <begin position="2936"/>
        <end position="3006"/>
    </location>
</feature>
<dbReference type="FunFam" id="2.10.70.10:FF:000014">
    <property type="entry name" value="Membrane cofactor protein"/>
    <property type="match status" value="1"/>
</dbReference>
<evidence type="ECO:0000256" key="2">
    <source>
        <dbReference type="ARBA" id="ARBA00022536"/>
    </source>
</evidence>
<feature type="disulfide bond" evidence="15">
    <location>
        <begin position="668"/>
        <end position="711"/>
    </location>
</feature>
<dbReference type="Gene3D" id="2.60.120.260">
    <property type="entry name" value="Galactose-binding domain-like"/>
    <property type="match status" value="2"/>
</dbReference>
<dbReference type="SUPFAM" id="SSF56436">
    <property type="entry name" value="C-type lectin-like"/>
    <property type="match status" value="1"/>
</dbReference>
<dbReference type="SUPFAM" id="SSF57184">
    <property type="entry name" value="Growth factor receptor domain"/>
    <property type="match status" value="5"/>
</dbReference>
<feature type="disulfide bond" evidence="13">
    <location>
        <begin position="2390"/>
        <end position="2399"/>
    </location>
</feature>
<feature type="disulfide bond" evidence="13">
    <location>
        <begin position="2199"/>
        <end position="2208"/>
    </location>
</feature>
<dbReference type="Pfam" id="PF00008">
    <property type="entry name" value="EGF"/>
    <property type="match status" value="7"/>
</dbReference>
<feature type="disulfide bond" evidence="13">
    <location>
        <begin position="2507"/>
        <end position="2516"/>
    </location>
</feature>
<dbReference type="SUPFAM" id="SSF49899">
    <property type="entry name" value="Concanavalin A-like lectins/glucanases"/>
    <property type="match status" value="1"/>
</dbReference>
<evidence type="ECO:0000256" key="14">
    <source>
        <dbReference type="PROSITE-ProRule" id="PRU00124"/>
    </source>
</evidence>
<dbReference type="InterPro" id="IPR009030">
    <property type="entry name" value="Growth_fac_rcpt_cys_sf"/>
</dbReference>
<feature type="domain" description="EGF-like" evidence="19">
    <location>
        <begin position="2364"/>
        <end position="2400"/>
    </location>
</feature>
<evidence type="ECO:0000256" key="6">
    <source>
        <dbReference type="ARBA" id="ARBA00022737"/>
    </source>
</evidence>
<evidence type="ECO:0000256" key="8">
    <source>
        <dbReference type="ARBA" id="ARBA00022989"/>
    </source>
</evidence>
<dbReference type="SUPFAM" id="SSF49785">
    <property type="entry name" value="Galactose-binding domain-like"/>
    <property type="match status" value="1"/>
</dbReference>
<dbReference type="SMART" id="SM00032">
    <property type="entry name" value="CCP"/>
    <property type="match status" value="8"/>
</dbReference>
<dbReference type="InterPro" id="IPR013032">
    <property type="entry name" value="EGF-like_CS"/>
</dbReference>
<feature type="domain" description="Sushi" evidence="22">
    <location>
        <begin position="727"/>
        <end position="784"/>
    </location>
</feature>
<dbReference type="EMBL" id="JH712512">
    <property type="protein sequence ID" value="EJD73921.1"/>
    <property type="molecule type" value="Genomic_DNA"/>
</dbReference>
<evidence type="ECO:0000256" key="4">
    <source>
        <dbReference type="ARBA" id="ARBA00022692"/>
    </source>
</evidence>
<dbReference type="SMART" id="SM00192">
    <property type="entry name" value="LDLa"/>
    <property type="match status" value="1"/>
</dbReference>
<feature type="disulfide bond" evidence="13">
    <location>
        <begin position="2180"/>
        <end position="2197"/>
    </location>
</feature>
<keyword evidence="4 16" id="KW-0812">Transmembrane</keyword>
<dbReference type="Gene3D" id="2.10.70.10">
    <property type="entry name" value="Complement Module, domain 1"/>
    <property type="match status" value="6"/>
</dbReference>
<dbReference type="Gene3D" id="2.40.155.10">
    <property type="entry name" value="Green fluorescent protein"/>
    <property type="match status" value="1"/>
</dbReference>
<feature type="domain" description="CUB" evidence="17">
    <location>
        <begin position="203"/>
        <end position="313"/>
    </location>
</feature>
<evidence type="ECO:0000259" key="21">
    <source>
        <dbReference type="PROSITE" id="PS50825"/>
    </source>
</evidence>
<dbReference type="GO" id="GO:0009986">
    <property type="term" value="C:cell surface"/>
    <property type="evidence" value="ECO:0007669"/>
    <property type="project" value="TreeGrafter"/>
</dbReference>
<feature type="disulfide bond" evidence="13">
    <location>
        <begin position="2293"/>
        <end position="2303"/>
    </location>
</feature>
<keyword evidence="10 13" id="KW-1015">Disulfide bond</keyword>
<dbReference type="InterPro" id="IPR035976">
    <property type="entry name" value="Sushi/SCR/CCP_sf"/>
</dbReference>
<feature type="domain" description="EGF-like" evidence="19">
    <location>
        <begin position="2402"/>
        <end position="2441"/>
    </location>
</feature>
<dbReference type="FunFam" id="2.10.25.10:FF:000173">
    <property type="entry name" value="Neurogenic locus notch protein 2"/>
    <property type="match status" value="1"/>
</dbReference>
<dbReference type="FunFam" id="2.10.25.10:FF:000117">
    <property type="entry name" value="Delta-like protein"/>
    <property type="match status" value="1"/>
</dbReference>
<feature type="disulfide bond" evidence="13">
    <location>
        <begin position="2352"/>
        <end position="2361"/>
    </location>
</feature>
<feature type="disulfide bond" evidence="13">
    <location>
        <begin position="2545"/>
        <end position="2554"/>
    </location>
</feature>
<dbReference type="InterPro" id="IPR051355">
    <property type="entry name" value="Notch/Slit_guidance"/>
</dbReference>
<accession>A0A1S0UEQ2</accession>
<evidence type="ECO:0000259" key="22">
    <source>
        <dbReference type="PROSITE" id="PS50923"/>
    </source>
</evidence>
<feature type="domain" description="EGF-like" evidence="19">
    <location>
        <begin position="2519"/>
        <end position="2555"/>
    </location>
</feature>
<dbReference type="SUPFAM" id="SSF57535">
    <property type="entry name" value="Complement control module/SCR domain"/>
    <property type="match status" value="6"/>
</dbReference>
<dbReference type="SUPFAM" id="SSF57424">
    <property type="entry name" value="LDL receptor-like module"/>
    <property type="match status" value="1"/>
</dbReference>
<dbReference type="SMART" id="SM01411">
    <property type="entry name" value="Ephrin_rec_like"/>
    <property type="match status" value="7"/>
</dbReference>
<evidence type="ECO:0000256" key="5">
    <source>
        <dbReference type="ARBA" id="ARBA00022729"/>
    </source>
</evidence>
<evidence type="ECO:0000256" key="15">
    <source>
        <dbReference type="PROSITE-ProRule" id="PRU00302"/>
    </source>
</evidence>
<keyword evidence="5" id="KW-0732">Signal</keyword>
<dbReference type="SMART" id="SM00181">
    <property type="entry name" value="EGF"/>
    <property type="match status" value="20"/>
</dbReference>
<dbReference type="InterPro" id="IPR013320">
    <property type="entry name" value="ConA-like_dom_sf"/>
</dbReference>
<feature type="domain" description="EGF-like" evidence="19">
    <location>
        <begin position="2481"/>
        <end position="2517"/>
    </location>
</feature>
<dbReference type="CDD" id="cd00112">
    <property type="entry name" value="LDLa"/>
    <property type="match status" value="1"/>
</dbReference>
<feature type="domain" description="HYR" evidence="21">
    <location>
        <begin position="1448"/>
        <end position="1534"/>
    </location>
</feature>
<feature type="domain" description="Sushi" evidence="22">
    <location>
        <begin position="666"/>
        <end position="726"/>
    </location>
</feature>
<dbReference type="PROSITE" id="PS50022">
    <property type="entry name" value="FA58C_3"/>
    <property type="match status" value="1"/>
</dbReference>
<dbReference type="CDD" id="cd00041">
    <property type="entry name" value="CUB"/>
    <property type="match status" value="2"/>
</dbReference>
<feature type="disulfide bond" evidence="13">
    <location>
        <begin position="2277"/>
        <end position="2286"/>
    </location>
</feature>
<dbReference type="GO" id="GO:0050830">
    <property type="term" value="P:defense response to Gram-positive bacterium"/>
    <property type="evidence" value="ECO:0007669"/>
    <property type="project" value="EnsemblMetazoa"/>
</dbReference>
<keyword evidence="9 16" id="KW-0472">Membrane</keyword>
<dbReference type="PROSITE" id="PS50068">
    <property type="entry name" value="LDLRA_2"/>
    <property type="match status" value="1"/>
</dbReference>
<dbReference type="FunFam" id="2.10.25.10:FF:000247">
    <property type="entry name" value="Delta/notch like EGF repeat containing"/>
    <property type="match status" value="1"/>
</dbReference>
<dbReference type="Pfam" id="PF00431">
    <property type="entry name" value="CUB"/>
    <property type="match status" value="3"/>
</dbReference>
<dbReference type="InterPro" id="IPR023415">
    <property type="entry name" value="LDLR_class-A_CS"/>
</dbReference>
<feature type="transmembrane region" description="Helical" evidence="16">
    <location>
        <begin position="3475"/>
        <end position="3499"/>
    </location>
</feature>
<organism evidence="23">
    <name type="scientific">Loa loa</name>
    <name type="common">Eye worm</name>
    <name type="synonym">Filaria loa</name>
    <dbReference type="NCBI Taxonomy" id="7209"/>
    <lineage>
        <taxon>Eukaryota</taxon>
        <taxon>Metazoa</taxon>
        <taxon>Ecdysozoa</taxon>
        <taxon>Nematoda</taxon>
        <taxon>Chromadorea</taxon>
        <taxon>Rhabditida</taxon>
        <taxon>Spirurina</taxon>
        <taxon>Spiruromorpha</taxon>
        <taxon>Filarioidea</taxon>
        <taxon>Onchocercidae</taxon>
        <taxon>Loa</taxon>
    </lineage>
</organism>
<feature type="disulfide bond" evidence="13">
    <location>
        <begin position="2239"/>
        <end position="2248"/>
    </location>
</feature>
<dbReference type="PROSITE" id="PS50923">
    <property type="entry name" value="SUSHI"/>
    <property type="match status" value="7"/>
</dbReference>
<dbReference type="CDD" id="cd00057">
    <property type="entry name" value="FA58C"/>
    <property type="match status" value="1"/>
</dbReference>
<dbReference type="InterPro" id="IPR009017">
    <property type="entry name" value="GFP"/>
</dbReference>
<feature type="domain" description="EGF-like" evidence="19">
    <location>
        <begin position="3430"/>
        <end position="3465"/>
    </location>
</feature>
<feature type="domain" description="EGF-like" evidence="19">
    <location>
        <begin position="2060"/>
        <end position="2096"/>
    </location>
</feature>
<gene>
    <name evidence="23" type="ORF">LOAG_18693</name>
</gene>
<dbReference type="InterPro" id="IPR035914">
    <property type="entry name" value="Sperma_CUB_dom_sf"/>
</dbReference>
<sequence>ENGMKNVTNSKYAVSDIGLECAQGWEKYRSKCFRVYTIERSWPQALLFCSRYGSQLARIESFGENNFLHRLVNRQQKILSINRNEFWIGVVAQQTEDEDAYFLWSDGTVISRYVGFWNDGQPDYRGGTCAKVSITITGGLRWSLEMCNTLLPFVCALPACMKGSFFCQNGKCVSHSAHCDGINDCGDYSDEFNCPASPKVITCLKYEKGESGKIQSPNYPSPYNANANCRWVMEGPINSRIHITFDAFETEEYGDFVTILDGGPAENSSVVIAILSGSKKPETLISSTNVMVVRFSSDAQIQARGFEANWRAASVSCGGVLKAQPYGQTFSSPDFPKNYPNGVECVWKIDAHPGQLISLDIEELDLEKVNDFLQIYDGGTPLAPVLARLTGTFVHPQLIISTQSQLYIYFYSNFARSGRGFSITYKRGCSNRIRLDKGIITSPGYTRIPYPNSQRCVYTVELPDRNSEQPTAFAINSFDVAEDDRLQMFEEIEGGRALHPGDGFSAISRPPKSIFAQTGIVQIVFTTNSIRNGLGWNITFSTNCPPLQTPKLVSLSTKASAFGTKVTASCPRGYEFRTGRGQMFDITCQLGGKWTEDHIPDCQPVYCSAVPQIANGFASSATNVSYGGSAKYTCYDGFDFSTGKESGEIYCTDEGRWTLTPSCKAMTCPALAPFLNGERILEFGDGTGYGTVFRFECAAGFRRIGAATLLCLSTGEWSFAQPYCKKLTCTHVPLIANGVVVTGERFEFGDLARIECQPGFRTVGADSLKCLANQTLSDVPECQDIDECAEGSAICSIQSTKCINMPGGYHCQCLSGFQAQLSCNTASVLNSLTAEGSSEMDGFRAKDYATTGWCGNPNDTNRKITFVFAVPKVVERIRIEKTANGAYPTVIGLKYSNRTGVPLIPFVAANITKLITRNVAIVGGELLVLPQAIEVRVLELTIEEFFNNPCMKLDILGCHKTNCFDVNECEQNNGNCEQICINSQGSYRCACEIGFDLLTEDGQGGVHVKDGETGLNALDVIRYNQTCVPRICANLSSPKNGLLLSTAKTFHYPMVVQFQCDFAYQMMGASHLKCMQDGSWNGTAPFCLPATCQGVRNNSAIGLFVAPENSTIAYGRNVSIVCSQQNRPASSSLLSSFRQCIYDPQEDGRDYWLSGPEIDCPLVDCGPPPSLAGAIYEGDDYSYKVGSAFTFSCRPPYSLIGKSSYDDRTIRCNVDGNWDLGDLRCEGPVCVDPGFPDDGQVQLDSVEEGAQAKFTCNRAGYKPFPSDTINCTLGTACVLAEDVGISSGFIPDGAFADNSDSTTWGYEPHKARLSSTGWCGSKDAFIFLSVDLQRIYTLTTLRMAGVAGSGHLRGHITKMQLFYKVQYSQNYDTYPIEFETPSGNHNAMHQFELNPPLRARYILLGVTEYEQNPCIRFDLQGCLAPLSVAHEIPSHLQVGWNASVPQCVDNEPPAFNNCPTNPVYILTDDNGQLLPAIYEVPTAADNSGSVAYIRVTPDGFEPPKMITHDMDIIYAAFDDAGNEAECVVQLRIPDTQPPVMKCPDSYIVPANEGEFEKLITFNESTVQMVIQDTSNITDVTFEPSEALLILSSHVTVEVTATDSASNRNKCKFQVSLQAKPCSPWSLIGEESVEKECQIQDTTTICTAKCARKFTFVNVKNATQQFTCTNGIWSPSNVVPACVPVALEPARYELTVSIHYAVSTPVGSDCLKNATQQFTCTNGIWSPSNVVPACVPVALEPARYELTVSIHYAVSTPVGSDCLKGYSEYISTFFNTLDTTLSQRCSSSIEVFVRFLDVKFVNTMNGVIANYTIQILPTVLQDVFYELCGLTLRTIFDLRIPGATTPIQNLLYVNGETIATQSVGCPSMNATKTIVVQGFGCLDGEILREGNTETLPECLQCPKGTVHINNTCELCPAGSYQDEVAQITCKPCPEQTFTQFPGSQTFNACLPVCGNGMYSETGLIPCQLCPRHTFAGPSIFGGYKQCEPCPQGSYTAKLGSTGPSQCKLPCPVGHFSLTGLEPCSPCPINWYQPVLGQQRCIECPNNTITRDAGTVEATDCMPVDCSAVKCENKGTCMVENHKALCFCRPGYTGKYCEEQMPLCNTQPCFNEGICEAAAGTFRCICAQNYTGSRCQFGPDECIGMSCPNGGVCHDLPGLGTTKYYTGSRCQFGPDECIGMSCPNGGVCHDLPGLGTTKCICRTGFTGPDCSQIVDPCFMDNPCKHGADCVPLQLGRFKCKCLPGWTGPTCAINIDDCADNPCAMNATCTDLVNDFRCECPAGFTGKRCHEKLNLCAQNPCINGLCVDMLHTQRCICEPGWSGEICDIKIDQCASHPCINGATCKDQIDGFICQCAPGFHGFLCQHMTDHCATSPCRNNATCVNQGAQYMCECSLGFEGAHCEHNRNECDLLHKCSQEGTELCEDFINGYKCHCRHGYTGELCEIHIDQCASEPCLNNGTCVDTGSQFRCDCPRGWKGNKCEEEDGLCSLNPCHNGAHCVNLVGDYFCVCPEGVSGKDCEIAPNRCLGEPCHNGGVCGDFGSHLECTCPKDFIGAGCQYELDACQEGVCQNDAVCELLEDGNYRCICEPGFTGQNCETNINDCSPSPCPLAATCIDQVGGFFCQCPFNMTGLNCDKVIDEDYDFHFYDPILPAAAALSVPFKFTSSAFTISLWVKFDVPLTRGTVLTLYNSRESNYPSKISELLRISADNIHLNLLHDETPLNLHFPPTQRLNDGNWNNLVITWQSTGGSYSLIWNAVRIYADIGYGTGKILDINAWISLGEPINEFSSEPKFVGSITRVNIWQRAIDFEAEIPSIVHQCQLQQVIYDDLILRFAGYTRLSGKVEKVVKSTCGRDYSHQPAKKIEVLGCPSDIFIISYQKEVNITWQEPIFTSMNGYVEVKRNLKSGQVFTWGEYLVVYLAKDSYSMAECVFKIHVSREFCPSLQDPLHGVQACESWGPQLRYKACSIECENGYEFSIEPPLFYTCSSDGQWRPRPVNAYTFRYPQCTKAHPAIRVAEVSINYPTISICNAAGRNTLAERLSQRIELLNSKWNIYSISNMSDHSMFNISVQCFAGNEETTVTAMDTTMRLRREAQSFFNVKVSIPITNDVLENRKTGQRAKVSDVLENEILLEDIFSLEQVIPNGRPDLNSFELKERYICEVGTVNVRNLCVPCAPGSFYDSTTRTCKLCMTDEYQPRAAQNTCLPCPRGHITTAPGSALLTDCKNACEAGSMFNISSGSCEPCGFGFYQPTSGAFSCIPCGVGKTTLKETSTAEDECRDECPDGEHLTQVGICLPCPQGTYRTRGVHKSCVDCPPGTTTEGTASVRRMQCNTPKCSAGQFLVTTTKQCQFCPRGTFQDEEIQTVCKLCPPDHTTAAQGATQASQCYSTNQCATGEDNCSWHAVCIDLPDDNDIPSYQCKCKPGYKGNGTHCQDACNNFCLNDGTCKKNPIGYVECICKENFSGDRCEVRFQARTQKVALITAGIGGVVTILVIIVIIIWMISYRFNRVEESSQPEKCPVEENTHTNFLYGRVPSEQPRLKVALITAGIGGVVTILVIIVIIIWMISYRFNRVEESSQPEKCPVEENTHTNFLYGRVPSEQPRPIGYYYEDDDEYDMKTMFVGEEEKEMAERVRHAQAHMYTPSNNRLD</sequence>
<evidence type="ECO:0000256" key="11">
    <source>
        <dbReference type="ARBA" id="ARBA00023180"/>
    </source>
</evidence>
<dbReference type="SUPFAM" id="SSF49854">
    <property type="entry name" value="Spermadhesin, CUB domain"/>
    <property type="match status" value="3"/>
</dbReference>
<dbReference type="FunCoup" id="A0A1S0UEQ2">
    <property type="interactions" value="7"/>
</dbReference>
<keyword evidence="11" id="KW-0325">Glycoprotein</keyword>
<feature type="domain" description="Sushi" evidence="22">
    <location>
        <begin position="1163"/>
        <end position="1227"/>
    </location>
</feature>
<feature type="disulfide bond" evidence="13">
    <location>
        <begin position="2124"/>
        <end position="2133"/>
    </location>
</feature>
<dbReference type="Pfam" id="PF00059">
    <property type="entry name" value="Lectin_C"/>
    <property type="match status" value="1"/>
</dbReference>
<dbReference type="GO" id="GO:0007219">
    <property type="term" value="P:Notch signaling pathway"/>
    <property type="evidence" value="ECO:0007669"/>
    <property type="project" value="TreeGrafter"/>
</dbReference>
<evidence type="ECO:0000259" key="18">
    <source>
        <dbReference type="PROSITE" id="PS50022"/>
    </source>
</evidence>
<feature type="domain" description="EGF-like" evidence="19">
    <location>
        <begin position="2211"/>
        <end position="2249"/>
    </location>
</feature>
<dbReference type="CDD" id="cd00054">
    <property type="entry name" value="EGF_CA"/>
    <property type="match status" value="12"/>
</dbReference>
<dbReference type="GO" id="GO:0120025">
    <property type="term" value="C:plasma membrane bounded cell projection"/>
    <property type="evidence" value="ECO:0007669"/>
    <property type="project" value="UniProtKB-ARBA"/>
</dbReference>
<dbReference type="Pfam" id="PF00057">
    <property type="entry name" value="Ldl_recept_a"/>
    <property type="match status" value="1"/>
</dbReference>
<dbReference type="SMART" id="SM00042">
    <property type="entry name" value="CUB"/>
    <property type="match status" value="3"/>
</dbReference>
<feature type="disulfide bond" evidence="14">
    <location>
        <begin position="179"/>
        <end position="194"/>
    </location>
</feature>
<dbReference type="PROSITE" id="PS01187">
    <property type="entry name" value="EGF_CA"/>
    <property type="match status" value="4"/>
</dbReference>
<dbReference type="InterPro" id="IPR003410">
    <property type="entry name" value="HYR_dom"/>
</dbReference>
<feature type="disulfide bond" evidence="13">
    <location>
        <begin position="2469"/>
        <end position="2478"/>
    </location>
</feature>
<dbReference type="GO" id="GO:0007411">
    <property type="term" value="P:axon guidance"/>
    <property type="evidence" value="ECO:0007669"/>
    <property type="project" value="TreeGrafter"/>
</dbReference>
<dbReference type="FunFam" id="4.10.400.10:FF:000065">
    <property type="entry name" value="Transmembrane protease serine 7"/>
    <property type="match status" value="1"/>
</dbReference>
<dbReference type="PANTHER" id="PTHR45836:SF23">
    <property type="entry name" value="NEUROGENIC LOCUS NOTCH HOMOLOG PROTEIN 1"/>
    <property type="match status" value="1"/>
</dbReference>
<dbReference type="InterPro" id="IPR000742">
    <property type="entry name" value="EGF"/>
</dbReference>
<evidence type="ECO:0000256" key="12">
    <source>
        <dbReference type="PROSITE-ProRule" id="PRU00059"/>
    </source>
</evidence>
<dbReference type="GO" id="GO:0005509">
    <property type="term" value="F:calcium ion binding"/>
    <property type="evidence" value="ECO:0007669"/>
    <property type="project" value="InterPro"/>
</dbReference>
<dbReference type="PROSITE" id="PS01180">
    <property type="entry name" value="CUB"/>
    <property type="match status" value="3"/>
</dbReference>
<dbReference type="GO" id="GO:0043235">
    <property type="term" value="C:receptor complex"/>
    <property type="evidence" value="ECO:0007669"/>
    <property type="project" value="TreeGrafter"/>
</dbReference>
<evidence type="ECO:0000256" key="3">
    <source>
        <dbReference type="ARBA" id="ARBA00022659"/>
    </source>
</evidence>
<dbReference type="InterPro" id="IPR000859">
    <property type="entry name" value="CUB_dom"/>
</dbReference>
<protein>
    <recommendedName>
        <fullName evidence="24">Fibropellin-1</fullName>
    </recommendedName>
</protein>
<feature type="domain" description="HYR" evidence="21">
    <location>
        <begin position="2856"/>
        <end position="2935"/>
    </location>
</feature>
<feature type="domain" description="C-type lectin" evidence="20">
    <location>
        <begin position="28"/>
        <end position="156"/>
    </location>
</feature>
<dbReference type="InterPro" id="IPR000421">
    <property type="entry name" value="FA58C"/>
</dbReference>
<dbReference type="GO" id="GO:0005886">
    <property type="term" value="C:plasma membrane"/>
    <property type="evidence" value="ECO:0007669"/>
    <property type="project" value="TreeGrafter"/>
</dbReference>
<dbReference type="Gene3D" id="2.60.120.200">
    <property type="match status" value="1"/>
</dbReference>
<feature type="domain" description="EGF-like" evidence="19">
    <location>
        <begin position="2171"/>
        <end position="2209"/>
    </location>
</feature>
<feature type="non-terminal residue" evidence="23">
    <location>
        <position position="1"/>
    </location>
</feature>
<dbReference type="PROSITE" id="PS00022">
    <property type="entry name" value="EGF_1"/>
    <property type="match status" value="15"/>
</dbReference>
<dbReference type="Gene3D" id="2.10.25.10">
    <property type="entry name" value="Laminin"/>
    <property type="match status" value="17"/>
</dbReference>
<dbReference type="Pfam" id="PF07699">
    <property type="entry name" value="Ephrin_rec_like"/>
    <property type="match status" value="7"/>
</dbReference>
<evidence type="ECO:0000256" key="9">
    <source>
        <dbReference type="ARBA" id="ARBA00023136"/>
    </source>
</evidence>
<feature type="disulfide bond" evidence="15">
    <location>
        <begin position="1060"/>
        <end position="1087"/>
    </location>
</feature>
<feature type="disulfide bond" evidence="13">
    <location>
        <begin position="2622"/>
        <end position="2631"/>
    </location>
</feature>
<feature type="domain" description="Sushi" evidence="22">
    <location>
        <begin position="605"/>
        <end position="665"/>
    </location>
</feature>
<feature type="domain" description="EGF-like" evidence="19">
    <location>
        <begin position="2326"/>
        <end position="2362"/>
    </location>
</feature>
<dbReference type="Pfam" id="PF00084">
    <property type="entry name" value="Sushi"/>
    <property type="match status" value="6"/>
</dbReference>
<dbReference type="InterPro" id="IPR049883">
    <property type="entry name" value="NOTCH1_EGF-like"/>
</dbReference>
<dbReference type="CTD" id="9944282"/>
<keyword evidence="8 16" id="KW-1133">Transmembrane helix</keyword>
<dbReference type="InterPro" id="IPR016187">
    <property type="entry name" value="CTDL_fold"/>
</dbReference>
<feature type="domain" description="HYR" evidence="21">
    <location>
        <begin position="1535"/>
        <end position="1618"/>
    </location>
</feature>
<dbReference type="PROSITE" id="PS50026">
    <property type="entry name" value="EGF_3"/>
    <property type="match status" value="18"/>
</dbReference>
<dbReference type="CDD" id="cd00033">
    <property type="entry name" value="CCP"/>
    <property type="match status" value="5"/>
</dbReference>
<evidence type="ECO:0000256" key="1">
    <source>
        <dbReference type="ARBA" id="ARBA00004167"/>
    </source>
</evidence>
<dbReference type="InterPro" id="IPR036055">
    <property type="entry name" value="LDL_receptor-like_sf"/>
</dbReference>
<name>A0A1S0UEQ2_LOALO</name>
<feature type="domain" description="F5/8 type C" evidence="18">
    <location>
        <begin position="1277"/>
        <end position="1422"/>
    </location>
</feature>
<feature type="disulfide bond" evidence="15">
    <location>
        <begin position="697"/>
        <end position="724"/>
    </location>
</feature>
<dbReference type="SMART" id="SM00034">
    <property type="entry name" value="CLECT"/>
    <property type="match status" value="1"/>
</dbReference>
<dbReference type="CDD" id="cd00037">
    <property type="entry name" value="CLECT"/>
    <property type="match status" value="1"/>
</dbReference>
<dbReference type="FunFam" id="2.60.120.290:FF:000056">
    <property type="entry name" value="C-type LECtin"/>
    <property type="match status" value="1"/>
</dbReference>
<feature type="domain" description="EGF-like" evidence="19">
    <location>
        <begin position="3385"/>
        <end position="3428"/>
    </location>
</feature>
<evidence type="ECO:0000256" key="16">
    <source>
        <dbReference type="SAM" id="Phobius"/>
    </source>
</evidence>
<dbReference type="KEGG" id="loa:LOAG_18693"/>
<evidence type="ECO:0000259" key="20">
    <source>
        <dbReference type="PROSITE" id="PS50041"/>
    </source>
</evidence>
<feature type="domain" description="Sushi" evidence="22">
    <location>
        <begin position="1030"/>
        <end position="1089"/>
    </location>
</feature>
<dbReference type="InterPro" id="IPR011641">
    <property type="entry name" value="Tyr-kin_ephrin_A/B_rcpt-like"/>
</dbReference>
<feature type="disulfide bond" evidence="13">
    <location>
        <begin position="3455"/>
        <end position="3464"/>
    </location>
</feature>
<dbReference type="InterPro" id="IPR001881">
    <property type="entry name" value="EGF-like_Ca-bd_dom"/>
</dbReference>
<dbReference type="Gene3D" id="4.10.400.10">
    <property type="entry name" value="Low-density Lipoprotein Receptor"/>
    <property type="match status" value="1"/>
</dbReference>
<dbReference type="InterPro" id="IPR016186">
    <property type="entry name" value="C-type_lectin-like/link_sf"/>
</dbReference>
<dbReference type="PROSITE" id="PS00010">
    <property type="entry name" value="ASX_HYDROXYL"/>
    <property type="match status" value="8"/>
</dbReference>
<dbReference type="PROSITE" id="PS01209">
    <property type="entry name" value="LDLRA_1"/>
    <property type="match status" value="1"/>
</dbReference>
<comment type="subcellular location">
    <subcellularLocation>
        <location evidence="1">Membrane</location>
        <topology evidence="1">Single-pass membrane protein</topology>
    </subcellularLocation>
</comment>
<evidence type="ECO:0000259" key="17">
    <source>
        <dbReference type="PROSITE" id="PS01180"/>
    </source>
</evidence>
<feature type="disulfide bond" evidence="12">
    <location>
        <begin position="429"/>
        <end position="456"/>
    </location>
</feature>
<keyword evidence="7" id="KW-0106">Calcium</keyword>
<dbReference type="FunFam" id="2.60.120.290:FF:000005">
    <property type="entry name" value="Procollagen C-endopeptidase enhancer 1"/>
    <property type="match status" value="1"/>
</dbReference>
<feature type="disulfide bond" evidence="13">
    <location>
        <begin position="2431"/>
        <end position="2440"/>
    </location>
</feature>
<feature type="domain" description="CUB" evidence="17">
    <location>
        <begin position="317"/>
        <end position="428"/>
    </location>
</feature>
<feature type="domain" description="EGF-like" evidence="19">
    <location>
        <begin position="2136"/>
        <end position="2169"/>
    </location>
</feature>
<feature type="domain" description="EGF-like" evidence="19">
    <location>
        <begin position="2251"/>
        <end position="2287"/>
    </location>
</feature>
<reference evidence="23" key="1">
    <citation type="submission" date="2012-04" db="EMBL/GenBank/DDBJ databases">
        <title>The Genome Sequence of Loa loa.</title>
        <authorList>
            <consortium name="The Broad Institute Genome Sequencing Platform"/>
            <consortium name="Broad Institute Genome Sequencing Center for Infectious Disease"/>
            <person name="Nutman T.B."/>
            <person name="Fink D.L."/>
            <person name="Russ C."/>
            <person name="Young S."/>
            <person name="Zeng Q."/>
            <person name="Gargeya S."/>
            <person name="Alvarado L."/>
            <person name="Berlin A."/>
            <person name="Chapman S.B."/>
            <person name="Chen Z."/>
            <person name="Freedman E."/>
            <person name="Gellesch M."/>
            <person name="Goldberg J."/>
            <person name="Griggs A."/>
            <person name="Gujja S."/>
            <person name="Heilman E.R."/>
            <person name="Heiman D."/>
            <person name="Howarth C."/>
            <person name="Mehta T."/>
            <person name="Neiman D."/>
            <person name="Pearson M."/>
            <person name="Roberts A."/>
            <person name="Saif S."/>
            <person name="Shea T."/>
            <person name="Shenoy N."/>
            <person name="Sisk P."/>
            <person name="Stolte C."/>
            <person name="Sykes S."/>
            <person name="White J."/>
            <person name="Yandava C."/>
            <person name="Haas B."/>
            <person name="Henn M.R."/>
            <person name="Nusbaum C."/>
            <person name="Birren B."/>
        </authorList>
    </citation>
    <scope>NUCLEOTIDE SEQUENCE [LARGE SCALE GENOMIC DNA]</scope>
</reference>
<evidence type="ECO:0008006" key="24">
    <source>
        <dbReference type="Google" id="ProtNLM"/>
    </source>
</evidence>
<dbReference type="FunFam" id="2.10.25.10:FF:000472">
    <property type="entry name" value="Uncharacterized protein, isoform A"/>
    <property type="match status" value="3"/>
</dbReference>
<dbReference type="SMART" id="SM00179">
    <property type="entry name" value="EGF_CA"/>
    <property type="match status" value="15"/>
</dbReference>
<keyword evidence="3 15" id="KW-0768">Sushi</keyword>
<dbReference type="InterPro" id="IPR001304">
    <property type="entry name" value="C-type_lectin-like"/>
</dbReference>